<evidence type="ECO:0000259" key="1">
    <source>
        <dbReference type="Pfam" id="PF02769"/>
    </source>
</evidence>
<dbReference type="SUPFAM" id="SSF56042">
    <property type="entry name" value="PurM C-terminal domain-like"/>
    <property type="match status" value="1"/>
</dbReference>
<keyword evidence="2" id="KW-0436">Ligase</keyword>
<dbReference type="PANTHER" id="PTHR10099:SF1">
    <property type="entry name" value="PHOSPHORIBOSYLFORMYLGLYCINAMIDINE SYNTHASE"/>
    <property type="match status" value="1"/>
</dbReference>
<feature type="domain" description="PurM-like C-terminal" evidence="1">
    <location>
        <begin position="3"/>
        <end position="107"/>
    </location>
</feature>
<sequence length="115" mass="12562">MQKRVANVIRTLAEAEVNPIVSIHDHGAGGHLNCLSELVETTGGKIDVSKLPVGDPTLSAKEIVGNESQERMGMLMKTEDIEMVQHIAERERAPMYVVGETTGDMRLTFLPPNPL</sequence>
<dbReference type="GO" id="GO:0004642">
    <property type="term" value="F:phosphoribosylformylglycinamidine synthase activity"/>
    <property type="evidence" value="ECO:0007669"/>
    <property type="project" value="UniProtKB-EC"/>
</dbReference>
<dbReference type="GO" id="GO:0005737">
    <property type="term" value="C:cytoplasm"/>
    <property type="evidence" value="ECO:0007669"/>
    <property type="project" value="TreeGrafter"/>
</dbReference>
<dbReference type="AlphaFoldDB" id="A0A645I6N6"/>
<protein>
    <submittedName>
        <fullName evidence="2">Phosphoribosylformylglycinamidine synthase</fullName>
        <ecNumber evidence="2">6.3.5.3</ecNumber>
    </submittedName>
</protein>
<gene>
    <name evidence="2" type="primary">purL_39</name>
    <name evidence="2" type="ORF">SDC9_194048</name>
</gene>
<dbReference type="PANTHER" id="PTHR10099">
    <property type="entry name" value="PHOSPHORIBOSYLFORMYLGLYCINAMIDINE SYNTHASE"/>
    <property type="match status" value="1"/>
</dbReference>
<accession>A0A645I6N6</accession>
<dbReference type="Gene3D" id="3.90.650.10">
    <property type="entry name" value="PurM-like C-terminal domain"/>
    <property type="match status" value="1"/>
</dbReference>
<dbReference type="EC" id="6.3.5.3" evidence="2"/>
<proteinExistence type="predicted"/>
<dbReference type="GO" id="GO:0006164">
    <property type="term" value="P:purine nucleotide biosynthetic process"/>
    <property type="evidence" value="ECO:0007669"/>
    <property type="project" value="TreeGrafter"/>
</dbReference>
<evidence type="ECO:0000313" key="2">
    <source>
        <dbReference type="EMBL" id="MPN46462.1"/>
    </source>
</evidence>
<reference evidence="2" key="1">
    <citation type="submission" date="2019-08" db="EMBL/GenBank/DDBJ databases">
        <authorList>
            <person name="Kucharzyk K."/>
            <person name="Murdoch R.W."/>
            <person name="Higgins S."/>
            <person name="Loffler F."/>
        </authorList>
    </citation>
    <scope>NUCLEOTIDE SEQUENCE</scope>
</reference>
<dbReference type="Pfam" id="PF02769">
    <property type="entry name" value="AIRS_C"/>
    <property type="match status" value="1"/>
</dbReference>
<dbReference type="EMBL" id="VSSQ01107136">
    <property type="protein sequence ID" value="MPN46462.1"/>
    <property type="molecule type" value="Genomic_DNA"/>
</dbReference>
<name>A0A645I6N6_9ZZZZ</name>
<dbReference type="InterPro" id="IPR010918">
    <property type="entry name" value="PurM-like_C_dom"/>
</dbReference>
<dbReference type="InterPro" id="IPR036676">
    <property type="entry name" value="PurM-like_C_sf"/>
</dbReference>
<comment type="caution">
    <text evidence="2">The sequence shown here is derived from an EMBL/GenBank/DDBJ whole genome shotgun (WGS) entry which is preliminary data.</text>
</comment>
<organism evidence="2">
    <name type="scientific">bioreactor metagenome</name>
    <dbReference type="NCBI Taxonomy" id="1076179"/>
    <lineage>
        <taxon>unclassified sequences</taxon>
        <taxon>metagenomes</taxon>
        <taxon>ecological metagenomes</taxon>
    </lineage>
</organism>